<evidence type="ECO:0000313" key="5">
    <source>
        <dbReference type="Proteomes" id="UP000234483"/>
    </source>
</evidence>
<gene>
    <name evidence="3" type="ORF">C1707_22050</name>
    <name evidence="4" type="ORF">CFHF_17215</name>
</gene>
<evidence type="ECO:0000256" key="2">
    <source>
        <dbReference type="SAM" id="SignalP"/>
    </source>
</evidence>
<dbReference type="Proteomes" id="UP000281192">
    <property type="component" value="Chromosome"/>
</dbReference>
<organism evidence="4 5">
    <name type="scientific">Caulobacter flavus</name>
    <dbReference type="NCBI Taxonomy" id="1679497"/>
    <lineage>
        <taxon>Bacteria</taxon>
        <taxon>Pseudomonadati</taxon>
        <taxon>Pseudomonadota</taxon>
        <taxon>Alphaproteobacteria</taxon>
        <taxon>Caulobacterales</taxon>
        <taxon>Caulobacteraceae</taxon>
        <taxon>Caulobacter</taxon>
    </lineage>
</organism>
<evidence type="ECO:0000313" key="4">
    <source>
        <dbReference type="EMBL" id="PLR10259.1"/>
    </source>
</evidence>
<proteinExistence type="predicted"/>
<dbReference type="EMBL" id="CP026100">
    <property type="protein sequence ID" value="AYV48727.1"/>
    <property type="molecule type" value="Genomic_DNA"/>
</dbReference>
<evidence type="ECO:0000256" key="1">
    <source>
        <dbReference type="SAM" id="Coils"/>
    </source>
</evidence>
<name>A0A2N5CQI7_9CAUL</name>
<feature type="coiled-coil region" evidence="1">
    <location>
        <begin position="101"/>
        <end position="128"/>
    </location>
</feature>
<reference evidence="4 5" key="1">
    <citation type="submission" date="2017-12" db="EMBL/GenBank/DDBJ databases">
        <title>The genome sequence of Caulobacter flavus CGMCC1 15093.</title>
        <authorList>
            <person name="Gao J."/>
            <person name="Mao X."/>
            <person name="Sun J."/>
        </authorList>
    </citation>
    <scope>NUCLEOTIDE SEQUENCE [LARGE SCALE GENOMIC DNA]</scope>
    <source>
        <strain evidence="4 5">CGMCC1 15093</strain>
    </source>
</reference>
<keyword evidence="6" id="KW-1185">Reference proteome</keyword>
<dbReference type="RefSeq" id="WP_101714223.1">
    <property type="nucleotide sequence ID" value="NZ_CP026100.1"/>
</dbReference>
<feature type="chain" id="PRO_5044577755" evidence="2">
    <location>
        <begin position="22"/>
        <end position="294"/>
    </location>
</feature>
<accession>A0A2N5CQI7</accession>
<reference evidence="3 6" key="2">
    <citation type="submission" date="2018-01" db="EMBL/GenBank/DDBJ databases">
        <title>Complete genome sequence of Caulobacter flavus RHGG3.</title>
        <authorList>
            <person name="Yang E."/>
        </authorList>
    </citation>
    <scope>NUCLEOTIDE SEQUENCE [LARGE SCALE GENOMIC DNA]</scope>
    <source>
        <strain evidence="3 6">RHGG3</strain>
    </source>
</reference>
<sequence length="294" mass="31760">MTVLAASLTLSLGIGSAAAFARDDILTPAAITAFEQKLEGARTTQAGIAERVACLERQDATLVAERDADQLRLGQLVAHKRELESTLAQRRVEYDGFLAQYNDANKRLSALRADLDQLKAYKAAKEEAVRFCKDKWGILGFLCDVSVEIAQLTGQIRNIDPLIGPAEKQVNDAVAGMEAAVKRYDESQTQLTAAEADAVQTTDQINVAEASISRLQAALALLRPEVLRNTQLLNEFASALGDARRVDTADGRARTGRLVKALAARVDGVRTKSDALSDQTRAVLTPQQLTACLK</sequence>
<keyword evidence="2" id="KW-0732">Signal</keyword>
<protein>
    <submittedName>
        <fullName evidence="4">Uncharacterized protein</fullName>
    </submittedName>
</protein>
<evidence type="ECO:0000313" key="6">
    <source>
        <dbReference type="Proteomes" id="UP000281192"/>
    </source>
</evidence>
<dbReference type="Proteomes" id="UP000234483">
    <property type="component" value="Unassembled WGS sequence"/>
</dbReference>
<dbReference type="KEGG" id="cfh:C1707_22050"/>
<evidence type="ECO:0000313" key="3">
    <source>
        <dbReference type="EMBL" id="AYV48727.1"/>
    </source>
</evidence>
<dbReference type="AlphaFoldDB" id="A0A2N5CQI7"/>
<feature type="signal peptide" evidence="2">
    <location>
        <begin position="1"/>
        <end position="21"/>
    </location>
</feature>
<dbReference type="EMBL" id="PJRQ01000038">
    <property type="protein sequence ID" value="PLR10259.1"/>
    <property type="molecule type" value="Genomic_DNA"/>
</dbReference>
<dbReference type="OrthoDB" id="6424474at2"/>
<keyword evidence="1" id="KW-0175">Coiled coil</keyword>